<name>A0AAW2XSB7_9LAMI</name>
<reference evidence="1" key="1">
    <citation type="submission" date="2020-06" db="EMBL/GenBank/DDBJ databases">
        <authorList>
            <person name="Li T."/>
            <person name="Hu X."/>
            <person name="Zhang T."/>
            <person name="Song X."/>
            <person name="Zhang H."/>
            <person name="Dai N."/>
            <person name="Sheng W."/>
            <person name="Hou X."/>
            <person name="Wei L."/>
        </authorList>
    </citation>
    <scope>NUCLEOTIDE SEQUENCE</scope>
    <source>
        <strain evidence="1">KEN1</strain>
        <tissue evidence="1">Leaf</tissue>
    </source>
</reference>
<proteinExistence type="predicted"/>
<accession>A0AAW2XSB7</accession>
<sequence>MELGVGFHLGPDIYAYYLRLCCAELLDIGTSYPIRATTVATSFPSTTHLQAHRRYPCHVMRGDRFSFWNSPSSLHTPTAPDKAYDDNIRDTVISRTNPGYSLCVHVTAVIPQVQGLLPYYRSRGLESYGPSLQGFYMTIPVNQFSWLDT</sequence>
<protein>
    <submittedName>
        <fullName evidence="1">Uncharacterized protein</fullName>
    </submittedName>
</protein>
<organism evidence="1">
    <name type="scientific">Sesamum latifolium</name>
    <dbReference type="NCBI Taxonomy" id="2727402"/>
    <lineage>
        <taxon>Eukaryota</taxon>
        <taxon>Viridiplantae</taxon>
        <taxon>Streptophyta</taxon>
        <taxon>Embryophyta</taxon>
        <taxon>Tracheophyta</taxon>
        <taxon>Spermatophyta</taxon>
        <taxon>Magnoliopsida</taxon>
        <taxon>eudicotyledons</taxon>
        <taxon>Gunneridae</taxon>
        <taxon>Pentapetalae</taxon>
        <taxon>asterids</taxon>
        <taxon>lamiids</taxon>
        <taxon>Lamiales</taxon>
        <taxon>Pedaliaceae</taxon>
        <taxon>Sesamum</taxon>
    </lineage>
</organism>
<dbReference type="AlphaFoldDB" id="A0AAW2XSB7"/>
<gene>
    <name evidence="1" type="ORF">Slati_0901800</name>
</gene>
<reference evidence="1" key="2">
    <citation type="journal article" date="2024" name="Plant">
        <title>Genomic evolution and insights into agronomic trait innovations of Sesamum species.</title>
        <authorList>
            <person name="Miao H."/>
            <person name="Wang L."/>
            <person name="Qu L."/>
            <person name="Liu H."/>
            <person name="Sun Y."/>
            <person name="Le M."/>
            <person name="Wang Q."/>
            <person name="Wei S."/>
            <person name="Zheng Y."/>
            <person name="Lin W."/>
            <person name="Duan Y."/>
            <person name="Cao H."/>
            <person name="Xiong S."/>
            <person name="Wang X."/>
            <person name="Wei L."/>
            <person name="Li C."/>
            <person name="Ma Q."/>
            <person name="Ju M."/>
            <person name="Zhao R."/>
            <person name="Li G."/>
            <person name="Mu C."/>
            <person name="Tian Q."/>
            <person name="Mei H."/>
            <person name="Zhang T."/>
            <person name="Gao T."/>
            <person name="Zhang H."/>
        </authorList>
    </citation>
    <scope>NUCLEOTIDE SEQUENCE</scope>
    <source>
        <strain evidence="1">KEN1</strain>
    </source>
</reference>
<evidence type="ECO:0000313" key="1">
    <source>
        <dbReference type="EMBL" id="KAL0455626.1"/>
    </source>
</evidence>
<comment type="caution">
    <text evidence="1">The sequence shown here is derived from an EMBL/GenBank/DDBJ whole genome shotgun (WGS) entry which is preliminary data.</text>
</comment>
<dbReference type="EMBL" id="JACGWN010000003">
    <property type="protein sequence ID" value="KAL0455626.1"/>
    <property type="molecule type" value="Genomic_DNA"/>
</dbReference>